<protein>
    <submittedName>
        <fullName evidence="1">Uncharacterized protein</fullName>
    </submittedName>
</protein>
<proteinExistence type="predicted"/>
<name>A0AC61RZ68_9FIRM</name>
<reference evidence="1" key="1">
    <citation type="submission" date="2019-04" db="EMBL/GenBank/DDBJ databases">
        <title>Microbes associate with the intestines of laboratory mice.</title>
        <authorList>
            <person name="Navarre W."/>
            <person name="Wong E."/>
            <person name="Huang K."/>
            <person name="Tropini C."/>
            <person name="Ng K."/>
            <person name="Yu B."/>
        </authorList>
    </citation>
    <scope>NUCLEOTIDE SEQUENCE</scope>
    <source>
        <strain evidence="1">NM01_1-7b</strain>
    </source>
</reference>
<comment type="caution">
    <text evidence="1">The sequence shown here is derived from an EMBL/GenBank/DDBJ whole genome shotgun (WGS) entry which is preliminary data.</text>
</comment>
<evidence type="ECO:0000313" key="2">
    <source>
        <dbReference type="Proteomes" id="UP000304953"/>
    </source>
</evidence>
<keyword evidence="2" id="KW-1185">Reference proteome</keyword>
<dbReference type="Proteomes" id="UP000304953">
    <property type="component" value="Unassembled WGS sequence"/>
</dbReference>
<accession>A0AC61RZ68</accession>
<gene>
    <name evidence="1" type="ORF">E5329_06520</name>
</gene>
<organism evidence="1 2">
    <name type="scientific">Petralouisia muris</name>
    <dbReference type="NCBI Taxonomy" id="3032872"/>
    <lineage>
        <taxon>Bacteria</taxon>
        <taxon>Bacillati</taxon>
        <taxon>Bacillota</taxon>
        <taxon>Clostridia</taxon>
        <taxon>Lachnospirales</taxon>
        <taxon>Lachnospiraceae</taxon>
        <taxon>Petralouisia</taxon>
    </lineage>
</organism>
<sequence length="213" mass="25159">MIENFRYISPWNDFEDAIKEMKDVLKKKQAYWAVGFIDEFDLYIDNAAAEKMEKKTLDIIYDEILYLLKWKLEKRKFREDDIRMAISAADDEISEEEEDLLVKAVYNKFELVQDAFEIDRLMARYNLKQNTVSPKLSDLRYDIGAYYMPDGSSVNCAHVNMACKKKLNGTDRENGEITFICDEEDIDFWIGHLEEMKQKIRECKNGDIAKQIK</sequence>
<evidence type="ECO:0000313" key="1">
    <source>
        <dbReference type="EMBL" id="TGY97100.1"/>
    </source>
</evidence>
<dbReference type="EMBL" id="SRYA01000010">
    <property type="protein sequence ID" value="TGY97100.1"/>
    <property type="molecule type" value="Genomic_DNA"/>
</dbReference>